<feature type="region of interest" description="Disordered" evidence="1">
    <location>
        <begin position="34"/>
        <end position="84"/>
    </location>
</feature>
<feature type="compositionally biased region" description="Basic and acidic residues" evidence="1">
    <location>
        <begin position="359"/>
        <end position="369"/>
    </location>
</feature>
<reference evidence="4" key="1">
    <citation type="submission" date="2016-10" db="EMBL/GenBank/DDBJ databases">
        <authorList>
            <person name="Varghese N."/>
            <person name="Submissions S."/>
        </authorList>
    </citation>
    <scope>NUCLEOTIDE SEQUENCE [LARGE SCALE GENOMIC DNA]</scope>
    <source>
        <strain evidence="4">NLAE-zl-G277</strain>
    </source>
</reference>
<feature type="region of interest" description="Disordered" evidence="1">
    <location>
        <begin position="353"/>
        <end position="406"/>
    </location>
</feature>
<accession>A0A1I0AID1</accession>
<sequence length="515" mass="56948">MDKENRGNWRRFCLPAGLALCAAAILAAQTGCSSQQGEPVIAERTSQAEQPQGGKEISDAGGETKGADTEKPEKRLSEQTEAPARYETKLIGETMRLEADAAVKVPEVYAAPVLRVEREKPYTEEDFARFKEVVSEAEGIQWNENEYPPEKNTDLNSCTSKDERYFVSFSKGPGGETPLIWLNQRQLSHGSGDSFDATDLSDMTLSAQEREQIEGEMQKKAEKILAGLGLEHFELRSSQWRALSRSTDYKWVPDGRYGLKLSYCRNVDGIPEPSGGGASWGMGPALSQYVEFVYAQDGELVELKDINRETVVKEREEEGFLLPFSAVTEIFEQYAKTYFEQSKPGIPDADEVSQLQEADSGKTKVKAGDETQIQAADSGKTKAKAGDETQIQAADSGKTKAKAGDETQIQAADSAALEWEPESTRPSTLLPVSPEPRTYILVSEVRLEYLLTYEVDQGNTTDRGRLEPVWSFYGDVVITDQNWDKLENGSPLQEYAKKRNLLVSIKAADGQVVGF</sequence>
<keyword evidence="2" id="KW-0732">Signal</keyword>
<organism evidence="3 4">
    <name type="scientific">Enterocloster lavalensis</name>
    <dbReference type="NCBI Taxonomy" id="460384"/>
    <lineage>
        <taxon>Bacteria</taxon>
        <taxon>Bacillati</taxon>
        <taxon>Bacillota</taxon>
        <taxon>Clostridia</taxon>
        <taxon>Lachnospirales</taxon>
        <taxon>Lachnospiraceae</taxon>
        <taxon>Enterocloster</taxon>
    </lineage>
</organism>
<name>A0A1I0AID1_9FIRM</name>
<dbReference type="RefSeq" id="WP_139201115.1">
    <property type="nucleotide sequence ID" value="NZ_DAINWJ010000423.1"/>
</dbReference>
<dbReference type="EMBL" id="FOIM01000001">
    <property type="protein sequence ID" value="SES94029.1"/>
    <property type="molecule type" value="Genomic_DNA"/>
</dbReference>
<proteinExistence type="predicted"/>
<feature type="chain" id="PRO_5038610211" evidence="2">
    <location>
        <begin position="28"/>
        <end position="515"/>
    </location>
</feature>
<dbReference type="AlphaFoldDB" id="A0A1I0AID1"/>
<protein>
    <submittedName>
        <fullName evidence="3">Uncharacterized protein</fullName>
    </submittedName>
</protein>
<feature type="signal peptide" evidence="2">
    <location>
        <begin position="1"/>
        <end position="27"/>
    </location>
</feature>
<feature type="compositionally biased region" description="Basic and acidic residues" evidence="1">
    <location>
        <begin position="65"/>
        <end position="84"/>
    </location>
</feature>
<dbReference type="GeneID" id="93277884"/>
<gene>
    <name evidence="3" type="ORF">SAMN05216313_10153</name>
</gene>
<evidence type="ECO:0000313" key="3">
    <source>
        <dbReference type="EMBL" id="SES94029.1"/>
    </source>
</evidence>
<dbReference type="STRING" id="460384.SAMN05216313_10153"/>
<dbReference type="Proteomes" id="UP000198508">
    <property type="component" value="Unassembled WGS sequence"/>
</dbReference>
<keyword evidence="4" id="KW-1185">Reference proteome</keyword>
<evidence type="ECO:0000313" key="4">
    <source>
        <dbReference type="Proteomes" id="UP000198508"/>
    </source>
</evidence>
<evidence type="ECO:0000256" key="2">
    <source>
        <dbReference type="SAM" id="SignalP"/>
    </source>
</evidence>
<evidence type="ECO:0000256" key="1">
    <source>
        <dbReference type="SAM" id="MobiDB-lite"/>
    </source>
</evidence>